<evidence type="ECO:0000313" key="3">
    <source>
        <dbReference type="Proteomes" id="UP000004995"/>
    </source>
</evidence>
<dbReference type="InParanoid" id="K3XU40"/>
<feature type="region of interest" description="Disordered" evidence="1">
    <location>
        <begin position="1"/>
        <end position="20"/>
    </location>
</feature>
<dbReference type="EMBL" id="AGNK02003376">
    <property type="status" value="NOT_ANNOTATED_CDS"/>
    <property type="molecule type" value="Genomic_DNA"/>
</dbReference>
<accession>K3XU40</accession>
<dbReference type="HOGENOM" id="CLU_2065575_0_0_1"/>
<dbReference type="Gramene" id="KQL07797">
    <property type="protein sequence ID" value="KQL07797"/>
    <property type="gene ID" value="SETIT_005447mg"/>
</dbReference>
<protein>
    <submittedName>
        <fullName evidence="2">Uncharacterized protein</fullName>
    </submittedName>
</protein>
<reference evidence="2" key="2">
    <citation type="submission" date="2018-08" db="UniProtKB">
        <authorList>
            <consortium name="EnsemblPlants"/>
        </authorList>
    </citation>
    <scope>IDENTIFICATION</scope>
    <source>
        <strain evidence="2">Yugu1</strain>
    </source>
</reference>
<dbReference type="EnsemblPlants" id="KQL07797">
    <property type="protein sequence ID" value="KQL07797"/>
    <property type="gene ID" value="SETIT_005447mg"/>
</dbReference>
<feature type="compositionally biased region" description="Basic residues" evidence="1">
    <location>
        <begin position="88"/>
        <end position="101"/>
    </location>
</feature>
<organism evidence="2 3">
    <name type="scientific">Setaria italica</name>
    <name type="common">Foxtail millet</name>
    <name type="synonym">Panicum italicum</name>
    <dbReference type="NCBI Taxonomy" id="4555"/>
    <lineage>
        <taxon>Eukaryota</taxon>
        <taxon>Viridiplantae</taxon>
        <taxon>Streptophyta</taxon>
        <taxon>Embryophyta</taxon>
        <taxon>Tracheophyta</taxon>
        <taxon>Spermatophyta</taxon>
        <taxon>Magnoliopsida</taxon>
        <taxon>Liliopsida</taxon>
        <taxon>Poales</taxon>
        <taxon>Poaceae</taxon>
        <taxon>PACMAD clade</taxon>
        <taxon>Panicoideae</taxon>
        <taxon>Panicodae</taxon>
        <taxon>Paniceae</taxon>
        <taxon>Cenchrinae</taxon>
        <taxon>Setaria</taxon>
    </lineage>
</organism>
<feature type="region of interest" description="Disordered" evidence="1">
    <location>
        <begin position="82"/>
        <end position="101"/>
    </location>
</feature>
<evidence type="ECO:0000313" key="2">
    <source>
        <dbReference type="EnsemblPlants" id="KQL07797"/>
    </source>
</evidence>
<reference evidence="3" key="1">
    <citation type="journal article" date="2012" name="Nat. Biotechnol.">
        <title>Reference genome sequence of the model plant Setaria.</title>
        <authorList>
            <person name="Bennetzen J.L."/>
            <person name="Schmutz J."/>
            <person name="Wang H."/>
            <person name="Percifield R."/>
            <person name="Hawkins J."/>
            <person name="Pontaroli A.C."/>
            <person name="Estep M."/>
            <person name="Feng L."/>
            <person name="Vaughn J.N."/>
            <person name="Grimwood J."/>
            <person name="Jenkins J."/>
            <person name="Barry K."/>
            <person name="Lindquist E."/>
            <person name="Hellsten U."/>
            <person name="Deshpande S."/>
            <person name="Wang X."/>
            <person name="Wu X."/>
            <person name="Mitros T."/>
            <person name="Triplett J."/>
            <person name="Yang X."/>
            <person name="Ye C.Y."/>
            <person name="Mauro-Herrera M."/>
            <person name="Wang L."/>
            <person name="Li P."/>
            <person name="Sharma M."/>
            <person name="Sharma R."/>
            <person name="Ronald P.C."/>
            <person name="Panaud O."/>
            <person name="Kellogg E.A."/>
            <person name="Brutnell T.P."/>
            <person name="Doust A.N."/>
            <person name="Tuskan G.A."/>
            <person name="Rokhsar D."/>
            <person name="Devos K.M."/>
        </authorList>
    </citation>
    <scope>NUCLEOTIDE SEQUENCE [LARGE SCALE GENOMIC DNA]</scope>
    <source>
        <strain evidence="3">cv. Yugu1</strain>
    </source>
</reference>
<dbReference type="AlphaFoldDB" id="K3XU40"/>
<keyword evidence="3" id="KW-1185">Reference proteome</keyword>
<proteinExistence type="predicted"/>
<sequence>MGCREKPPRGRRGPRGPERAQVDWLGTLQTDRPSPFQDPVELPFLQCEVHDISRVFPVTIDPEPPPMKDNKYPLMNYKEKNVGEERKHHVNTIHRHHKVGKRREDWIYRRPREAEHQRR</sequence>
<dbReference type="Proteomes" id="UP000004995">
    <property type="component" value="Unassembled WGS sequence"/>
</dbReference>
<name>K3XU40_SETIT</name>
<evidence type="ECO:0000256" key="1">
    <source>
        <dbReference type="SAM" id="MobiDB-lite"/>
    </source>
</evidence>